<name>A0ABT0LH66_9GAMM</name>
<dbReference type="RefSeq" id="WP_248942446.1">
    <property type="nucleotide sequence ID" value="NZ_JAKIKS010000124.1"/>
</dbReference>
<organism evidence="3 4">
    <name type="scientific">Shewanella surugensis</name>
    <dbReference type="NCBI Taxonomy" id="212020"/>
    <lineage>
        <taxon>Bacteria</taxon>
        <taxon>Pseudomonadati</taxon>
        <taxon>Pseudomonadota</taxon>
        <taxon>Gammaproteobacteria</taxon>
        <taxon>Alteromonadales</taxon>
        <taxon>Shewanellaceae</taxon>
        <taxon>Shewanella</taxon>
    </lineage>
</organism>
<evidence type="ECO:0000256" key="1">
    <source>
        <dbReference type="SAM" id="SignalP"/>
    </source>
</evidence>
<evidence type="ECO:0000313" key="3">
    <source>
        <dbReference type="EMBL" id="MCL1127038.1"/>
    </source>
</evidence>
<proteinExistence type="predicted"/>
<keyword evidence="1" id="KW-0732">Signal</keyword>
<dbReference type="EMBL" id="JAKIKS010000124">
    <property type="protein sequence ID" value="MCL1127038.1"/>
    <property type="molecule type" value="Genomic_DNA"/>
</dbReference>
<accession>A0ABT0LH66</accession>
<gene>
    <name evidence="3" type="ORF">L2764_21805</name>
</gene>
<dbReference type="Proteomes" id="UP001203423">
    <property type="component" value="Unassembled WGS sequence"/>
</dbReference>
<feature type="chain" id="PRO_5046584686" description="ASP external chaperone domain-containing protein" evidence="1">
    <location>
        <begin position="24"/>
        <end position="190"/>
    </location>
</feature>
<dbReference type="InterPro" id="IPR040536">
    <property type="entry name" value="ASPCH"/>
</dbReference>
<comment type="caution">
    <text evidence="3">The sequence shown here is derived from an EMBL/GenBank/DDBJ whole genome shotgun (WGS) entry which is preliminary data.</text>
</comment>
<feature type="signal peptide" evidence="1">
    <location>
        <begin position="1"/>
        <end position="23"/>
    </location>
</feature>
<sequence length="190" mass="20656">MRKALLLTVIVSLPLSYTVSLPAQEPSNHTMTLLNEARIQAKQLSSQKQYHLTIEKSDFGAYKVEYQLALVPQGIASVDDRVASLGTMSVMKSERPIHRVIKGTLARNVLTNKLAPISGYITVLLAKDVSVDDVTQTTGLEVVTSYAGTQLAVLKVADDADILLAAKKVKDSGLVVQTKIEVLDVVYEAY</sequence>
<keyword evidence="4" id="KW-1185">Reference proteome</keyword>
<evidence type="ECO:0000313" key="4">
    <source>
        <dbReference type="Proteomes" id="UP001203423"/>
    </source>
</evidence>
<feature type="domain" description="ASP external chaperone" evidence="2">
    <location>
        <begin position="96"/>
        <end position="183"/>
    </location>
</feature>
<dbReference type="Pfam" id="PF18492">
    <property type="entry name" value="ORF_2_N"/>
    <property type="match status" value="1"/>
</dbReference>
<evidence type="ECO:0000259" key="2">
    <source>
        <dbReference type="Pfam" id="PF18492"/>
    </source>
</evidence>
<protein>
    <recommendedName>
        <fullName evidence="2">ASP external chaperone domain-containing protein</fullName>
    </recommendedName>
</protein>
<reference evidence="3 4" key="1">
    <citation type="submission" date="2022-01" db="EMBL/GenBank/DDBJ databases">
        <title>Whole genome-based taxonomy of the Shewanellaceae.</title>
        <authorList>
            <person name="Martin-Rodriguez A.J."/>
        </authorList>
    </citation>
    <scope>NUCLEOTIDE SEQUENCE [LARGE SCALE GENOMIC DNA]</scope>
    <source>
        <strain evidence="3 4">DSM 17177</strain>
    </source>
</reference>